<feature type="region of interest" description="Disordered" evidence="1">
    <location>
        <begin position="289"/>
        <end position="309"/>
    </location>
</feature>
<dbReference type="Pfam" id="PF05947">
    <property type="entry name" value="T6SS_TssF"/>
    <property type="match status" value="1"/>
</dbReference>
<dbReference type="EMBL" id="JAOCDZ010000001">
    <property type="protein sequence ID" value="MDH0734227.1"/>
    <property type="molecule type" value="Genomic_DNA"/>
</dbReference>
<protein>
    <submittedName>
        <fullName evidence="2">Type VI secretion system baseplate subunit TssF</fullName>
    </submittedName>
</protein>
<feature type="compositionally biased region" description="Low complexity" evidence="1">
    <location>
        <begin position="289"/>
        <end position="305"/>
    </location>
</feature>
<name>A0AA42IT26_9BURK</name>
<dbReference type="RefSeq" id="WP_279993435.1">
    <property type="nucleotide sequence ID" value="NZ_JAOCDZ010000001.1"/>
</dbReference>
<dbReference type="AlphaFoldDB" id="A0AA42IT26"/>
<proteinExistence type="predicted"/>
<evidence type="ECO:0000313" key="3">
    <source>
        <dbReference type="Proteomes" id="UP001161094"/>
    </source>
</evidence>
<sequence length="648" mass="71462">MDARLLDYYNRELVYLRELGAEFAQAHPKVAGRLGMNATEVADPYVERLLEGFSFLTARIQMKMDAEFPRFSQRLLEVVYPNYLAPTPSMAIVQFSPSMNEGTLAGGFELPRGTLLRGRVPRGEQTPCEFTTGHAVRLWPLQVTQADFTAAPQDLPLARLGLAGRAGRVLSALRIRIEVGGGQRLEDLDLDQLVFHLNGQDLQMQRLLEVLMGHTVAVLGHDTARPVAWINKLPATAVRHEGFADDQALLPGDARVFQGYRLLQEYFAFAQRYLFFSVNGLKAGLKTGARAGSSAGSPGATQSPSQGTPRDTRAFDLTFLFSVAAPELEGAISADNLALHCAPVINLFPKRADRVAITPRTSEYHVVVDRSRPLDYEVFGVTRVTGHASAQQQEQEFRPFYGSLGSDPDDYGAYFSVRREPRLISDTAQRNGTRTGYTGSEVFLSLVDRNEAPFSGQLRHVSLETLCTNRDMAMLLPLGTDTDMTLRVSAPVRAVKVLHGPTRPCAALAENAATWHLISHLGLNYLSLTDLDTEQGAQTLREMLHVYGNLADPVVRKHISGLRHVSAKPVYHRLPVPGPIVHGRGVRIALEVDEGAFSGISPYLFGAVLEQFFARHVSINMMSELVLSTLQRGELARFKPRMGRRPAV</sequence>
<dbReference type="Proteomes" id="UP001161094">
    <property type="component" value="Unassembled WGS sequence"/>
</dbReference>
<evidence type="ECO:0000313" key="2">
    <source>
        <dbReference type="EMBL" id="MDH0734227.1"/>
    </source>
</evidence>
<dbReference type="NCBIfam" id="TIGR03359">
    <property type="entry name" value="VI_chp_6"/>
    <property type="match status" value="1"/>
</dbReference>
<dbReference type="InterPro" id="IPR010272">
    <property type="entry name" value="T6SS_TssF"/>
</dbReference>
<dbReference type="PANTHER" id="PTHR35370">
    <property type="entry name" value="CYTOPLASMIC PROTEIN-RELATED-RELATED"/>
    <property type="match status" value="1"/>
</dbReference>
<dbReference type="PIRSF" id="PIRSF028304">
    <property type="entry name" value="UCP028304"/>
    <property type="match status" value="1"/>
</dbReference>
<reference evidence="2" key="1">
    <citation type="submission" date="2022-09" db="EMBL/GenBank/DDBJ databases">
        <title>Intensive care unit water sources are persistently colonized with multi-drug resistant bacteria and are the site of extensive horizontal gene transfer of antibiotic resistance genes.</title>
        <authorList>
            <person name="Diorio-Toth L."/>
        </authorList>
    </citation>
    <scope>NUCLEOTIDE SEQUENCE</scope>
    <source>
        <strain evidence="2">GD03843</strain>
    </source>
</reference>
<evidence type="ECO:0000256" key="1">
    <source>
        <dbReference type="SAM" id="MobiDB-lite"/>
    </source>
</evidence>
<gene>
    <name evidence="2" type="primary">tssF</name>
    <name evidence="2" type="ORF">N5D93_00295</name>
</gene>
<dbReference type="PANTHER" id="PTHR35370:SF1">
    <property type="entry name" value="TYPE VI SECRETION SYSTEM COMPONENT TSSF1"/>
    <property type="match status" value="1"/>
</dbReference>
<accession>A0AA42IT26</accession>
<comment type="caution">
    <text evidence="2">The sequence shown here is derived from an EMBL/GenBank/DDBJ whole genome shotgun (WGS) entry which is preliminary data.</text>
</comment>
<organism evidence="2 3">
    <name type="scientific">Achromobacter spanius</name>
    <dbReference type="NCBI Taxonomy" id="217203"/>
    <lineage>
        <taxon>Bacteria</taxon>
        <taxon>Pseudomonadati</taxon>
        <taxon>Pseudomonadota</taxon>
        <taxon>Betaproteobacteria</taxon>
        <taxon>Burkholderiales</taxon>
        <taxon>Alcaligenaceae</taxon>
        <taxon>Achromobacter</taxon>
    </lineage>
</organism>